<dbReference type="InterPro" id="IPR051313">
    <property type="entry name" value="Bact_iron-sidero_bind"/>
</dbReference>
<name>A0A172ZKC3_9BACL</name>
<reference evidence="8 9" key="2">
    <citation type="journal article" date="2016" name="Int. J. Syst. Evol. Microbiol.">
        <title>Paenibacillus bovis sp. nov., isolated from raw yak (Bos grunniens) milk.</title>
        <authorList>
            <person name="Gao C."/>
            <person name="Han J."/>
            <person name="Liu Z."/>
            <person name="Xu X."/>
            <person name="Hang F."/>
            <person name="Wu Z."/>
        </authorList>
    </citation>
    <scope>NUCLEOTIDE SEQUENCE [LARGE SCALE GENOMIC DNA]</scope>
    <source>
        <strain evidence="8 9">BD3526</strain>
    </source>
</reference>
<gene>
    <name evidence="8" type="ORF">AR543_20145</name>
</gene>
<keyword evidence="9" id="KW-1185">Reference proteome</keyword>
<accession>A0A172ZKC3</accession>
<sequence>MNRHHQAAHPKSNRRQRLYSMAILVLIGCILLMAGCGSPAAHSGSAAGSEKEAAAQAPPASAGEQTVTDEQGHQLTIPAAPQRVFAPYLEDSLLTLGVTPVAQWSAGQEGQPYLADQLKDVPKLDFSSGLPSPEVVMNYKPDLIILHTSHYAEKGVYESYSKIAPVYVFNNASGNPEKSLQTIAGLLGKQEQAKQAIQQYEAKLAAAKAQLKSVTDAGRKAAIIRFAPRGVTLMSPDYFSGYVVYKQLGLGEPALVQQDSKAMIATESLADIDADYIFTVDVSSQGTNSIQEMTSSEVWKSMPAVQAGHVYKADASYWLGSGLIAFGKVVDDVVAAIGQ</sequence>
<dbReference type="Proteomes" id="UP000078148">
    <property type="component" value="Chromosome"/>
</dbReference>
<dbReference type="KEGG" id="pbv:AR543_20145"/>
<evidence type="ECO:0000259" key="7">
    <source>
        <dbReference type="PROSITE" id="PS50983"/>
    </source>
</evidence>
<dbReference type="STRING" id="1616788.AR543_20145"/>
<dbReference type="OrthoDB" id="2417096at2"/>
<organism evidence="8 9">
    <name type="scientific">Paenibacillus bovis</name>
    <dbReference type="NCBI Taxonomy" id="1616788"/>
    <lineage>
        <taxon>Bacteria</taxon>
        <taxon>Bacillati</taxon>
        <taxon>Bacillota</taxon>
        <taxon>Bacilli</taxon>
        <taxon>Bacillales</taxon>
        <taxon>Paenibacillaceae</taxon>
        <taxon>Paenibacillus</taxon>
    </lineage>
</organism>
<reference evidence="9" key="1">
    <citation type="submission" date="2015-10" db="EMBL/GenBank/DDBJ databases">
        <title>Genome of Paenibacillus bovis sp. nov.</title>
        <authorList>
            <person name="Wu Z."/>
            <person name="Gao C."/>
            <person name="Liu Z."/>
            <person name="Zheng H."/>
        </authorList>
    </citation>
    <scope>NUCLEOTIDE SEQUENCE [LARGE SCALE GENOMIC DNA]</scope>
    <source>
        <strain evidence="9">BD3526</strain>
    </source>
</reference>
<evidence type="ECO:0000256" key="6">
    <source>
        <dbReference type="SAM" id="MobiDB-lite"/>
    </source>
</evidence>
<comment type="similarity">
    <text evidence="2">Belongs to the bacterial solute-binding protein 8 family.</text>
</comment>
<keyword evidence="3" id="KW-0813">Transport</keyword>
<dbReference type="PANTHER" id="PTHR30532">
    <property type="entry name" value="IRON III DICITRATE-BINDING PERIPLASMIC PROTEIN"/>
    <property type="match status" value="1"/>
</dbReference>
<dbReference type="InterPro" id="IPR002491">
    <property type="entry name" value="ABC_transptr_periplasmic_BD"/>
</dbReference>
<keyword evidence="5" id="KW-0175">Coiled coil</keyword>
<evidence type="ECO:0000256" key="3">
    <source>
        <dbReference type="ARBA" id="ARBA00022448"/>
    </source>
</evidence>
<evidence type="ECO:0000313" key="8">
    <source>
        <dbReference type="EMBL" id="ANF98091.1"/>
    </source>
</evidence>
<evidence type="ECO:0000313" key="9">
    <source>
        <dbReference type="Proteomes" id="UP000078148"/>
    </source>
</evidence>
<keyword evidence="4" id="KW-0732">Signal</keyword>
<feature type="region of interest" description="Disordered" evidence="6">
    <location>
        <begin position="41"/>
        <end position="72"/>
    </location>
</feature>
<dbReference type="EMBL" id="CP013023">
    <property type="protein sequence ID" value="ANF98091.1"/>
    <property type="molecule type" value="Genomic_DNA"/>
</dbReference>
<feature type="coiled-coil region" evidence="5">
    <location>
        <begin position="183"/>
        <end position="217"/>
    </location>
</feature>
<dbReference type="AlphaFoldDB" id="A0A172ZKC3"/>
<feature type="domain" description="Fe/B12 periplasmic-binding" evidence="7">
    <location>
        <begin position="81"/>
        <end position="339"/>
    </location>
</feature>
<dbReference type="Pfam" id="PF01497">
    <property type="entry name" value="Peripla_BP_2"/>
    <property type="match status" value="1"/>
</dbReference>
<dbReference type="PROSITE" id="PS50983">
    <property type="entry name" value="FE_B12_PBP"/>
    <property type="match status" value="1"/>
</dbReference>
<dbReference type="PROSITE" id="PS51257">
    <property type="entry name" value="PROKAR_LIPOPROTEIN"/>
    <property type="match status" value="1"/>
</dbReference>
<evidence type="ECO:0000256" key="1">
    <source>
        <dbReference type="ARBA" id="ARBA00004196"/>
    </source>
</evidence>
<proteinExistence type="inferred from homology"/>
<dbReference type="Gene3D" id="3.40.50.1980">
    <property type="entry name" value="Nitrogenase molybdenum iron protein domain"/>
    <property type="match status" value="2"/>
</dbReference>
<protein>
    <recommendedName>
        <fullName evidence="7">Fe/B12 periplasmic-binding domain-containing protein</fullName>
    </recommendedName>
</protein>
<evidence type="ECO:0000256" key="4">
    <source>
        <dbReference type="ARBA" id="ARBA00022729"/>
    </source>
</evidence>
<dbReference type="SUPFAM" id="SSF53807">
    <property type="entry name" value="Helical backbone' metal receptor"/>
    <property type="match status" value="1"/>
</dbReference>
<dbReference type="GO" id="GO:0030288">
    <property type="term" value="C:outer membrane-bounded periplasmic space"/>
    <property type="evidence" value="ECO:0007669"/>
    <property type="project" value="TreeGrafter"/>
</dbReference>
<dbReference type="GO" id="GO:1901678">
    <property type="term" value="P:iron coordination entity transport"/>
    <property type="evidence" value="ECO:0007669"/>
    <property type="project" value="UniProtKB-ARBA"/>
</dbReference>
<dbReference type="PANTHER" id="PTHR30532:SF1">
    <property type="entry name" value="IRON(3+)-HYDROXAMATE-BINDING PROTEIN FHUD"/>
    <property type="match status" value="1"/>
</dbReference>
<evidence type="ECO:0000256" key="5">
    <source>
        <dbReference type="SAM" id="Coils"/>
    </source>
</evidence>
<feature type="compositionally biased region" description="Low complexity" evidence="6">
    <location>
        <begin position="41"/>
        <end position="62"/>
    </location>
</feature>
<comment type="subcellular location">
    <subcellularLocation>
        <location evidence="1">Cell envelope</location>
    </subcellularLocation>
</comment>
<evidence type="ECO:0000256" key="2">
    <source>
        <dbReference type="ARBA" id="ARBA00008814"/>
    </source>
</evidence>